<name>A0A367JHB5_RHIAZ</name>
<evidence type="ECO:0000256" key="1">
    <source>
        <dbReference type="ARBA" id="ARBA00001024"/>
    </source>
</evidence>
<keyword evidence="10" id="KW-0442">Lipid degradation</keyword>
<dbReference type="GO" id="GO:0006660">
    <property type="term" value="P:phosphatidylserine catabolic process"/>
    <property type="evidence" value="ECO:0007669"/>
    <property type="project" value="TreeGrafter"/>
</dbReference>
<dbReference type="EC" id="3.1.1.3" evidence="6"/>
<evidence type="ECO:0000259" key="19">
    <source>
        <dbReference type="Pfam" id="PF01764"/>
    </source>
</evidence>
<evidence type="ECO:0000256" key="2">
    <source>
        <dbReference type="ARBA" id="ARBA00004270"/>
    </source>
</evidence>
<dbReference type="GO" id="GO:0005775">
    <property type="term" value="C:vacuolar lumen"/>
    <property type="evidence" value="ECO:0007669"/>
    <property type="project" value="TreeGrafter"/>
</dbReference>
<evidence type="ECO:0000256" key="3">
    <source>
        <dbReference type="ARBA" id="ARBA00004343"/>
    </source>
</evidence>
<dbReference type="SUPFAM" id="SSF53474">
    <property type="entry name" value="alpha/beta-Hydrolases"/>
    <property type="match status" value="1"/>
</dbReference>
<protein>
    <recommendedName>
        <fullName evidence="6">triacylglycerol lipase</fullName>
        <ecNumber evidence="6">3.1.1.3</ecNumber>
    </recommendedName>
    <alternativeName>
        <fullName evidence="18">Autophagy-related protein 15</fullName>
    </alternativeName>
</protein>
<reference evidence="20 21" key="1">
    <citation type="journal article" date="2018" name="G3 (Bethesda)">
        <title>Phylogenetic and Phylogenomic Definition of Rhizopus Species.</title>
        <authorList>
            <person name="Gryganskyi A.P."/>
            <person name="Golan J."/>
            <person name="Dolatabadi S."/>
            <person name="Mondo S."/>
            <person name="Robb S."/>
            <person name="Idnurm A."/>
            <person name="Muszewska A."/>
            <person name="Steczkiewicz K."/>
            <person name="Masonjones S."/>
            <person name="Liao H.L."/>
            <person name="Gajdeczka M.T."/>
            <person name="Anike F."/>
            <person name="Vuek A."/>
            <person name="Anishchenko I.M."/>
            <person name="Voigt K."/>
            <person name="de Hoog G.S."/>
            <person name="Smith M.E."/>
            <person name="Heitman J."/>
            <person name="Vilgalys R."/>
            <person name="Stajich J.E."/>
        </authorList>
    </citation>
    <scope>NUCLEOTIDE SEQUENCE [LARGE SCALE GENOMIC DNA]</scope>
    <source>
        <strain evidence="20 21">CBS 357.93</strain>
    </source>
</reference>
<evidence type="ECO:0000256" key="13">
    <source>
        <dbReference type="ARBA" id="ARBA00023006"/>
    </source>
</evidence>
<evidence type="ECO:0000256" key="12">
    <source>
        <dbReference type="ARBA" id="ARBA00022989"/>
    </source>
</evidence>
<evidence type="ECO:0000256" key="4">
    <source>
        <dbReference type="ARBA" id="ARBA00010701"/>
    </source>
</evidence>
<evidence type="ECO:0000256" key="11">
    <source>
        <dbReference type="ARBA" id="ARBA00022968"/>
    </source>
</evidence>
<evidence type="ECO:0000256" key="5">
    <source>
        <dbReference type="ARBA" id="ARBA00011137"/>
    </source>
</evidence>
<evidence type="ECO:0000256" key="18">
    <source>
        <dbReference type="ARBA" id="ARBA00029828"/>
    </source>
</evidence>
<dbReference type="OrthoDB" id="58570at2759"/>
<dbReference type="GO" id="GO:0004620">
    <property type="term" value="F:phospholipase activity"/>
    <property type="evidence" value="ECO:0007669"/>
    <property type="project" value="TreeGrafter"/>
</dbReference>
<evidence type="ECO:0000256" key="6">
    <source>
        <dbReference type="ARBA" id="ARBA00013279"/>
    </source>
</evidence>
<evidence type="ECO:0000256" key="15">
    <source>
        <dbReference type="ARBA" id="ARBA00023136"/>
    </source>
</evidence>
<comment type="function">
    <text evidence="17">Lipase which is essential for lysis of subvacuolar cytoplasm to vacuole targeted bodies and intravacuolar autophagic bodies. Involved in the lysis of intravacuolar multivesicular body (MVB) vesicles. The intravacuolar membrane disintegration by ATG15 is critical to life span extension.</text>
</comment>
<comment type="subunit">
    <text evidence="5">Binds to both phosphatidylinositol (PI) and phosphatidylinositol 3,5-bisphosphate (PIP2).</text>
</comment>
<keyword evidence="16" id="KW-0325">Glycoprotein</keyword>
<keyword evidence="8" id="KW-0967">Endosome</keyword>
<evidence type="ECO:0000256" key="14">
    <source>
        <dbReference type="ARBA" id="ARBA00023098"/>
    </source>
</evidence>
<comment type="subcellular location">
    <subcellularLocation>
        <location evidence="3">Endosome</location>
        <location evidence="3">Multivesicular body membrane</location>
        <topology evidence="3">Single-pass type II membrane protein</topology>
    </subcellularLocation>
    <subcellularLocation>
        <location evidence="2">Prevacuolar compartment membrane</location>
        <topology evidence="2">Single-pass type II membrane protein</topology>
    </subcellularLocation>
</comment>
<dbReference type="STRING" id="86630.A0A367JHB5"/>
<dbReference type="Gene3D" id="3.40.50.1820">
    <property type="entry name" value="alpha/beta hydrolase"/>
    <property type="match status" value="1"/>
</dbReference>
<keyword evidence="14" id="KW-0443">Lipid metabolism</keyword>
<dbReference type="InterPro" id="IPR029058">
    <property type="entry name" value="AB_hydrolase_fold"/>
</dbReference>
<dbReference type="AlphaFoldDB" id="A0A367JHB5"/>
<comment type="caution">
    <text evidence="20">The sequence shown here is derived from an EMBL/GenBank/DDBJ whole genome shotgun (WGS) entry which is preliminary data.</text>
</comment>
<keyword evidence="9" id="KW-0378">Hydrolase</keyword>
<sequence length="415" mass="46951">MPVVFLKAILGTIFLFIIVSQNYILKQWQPSQEQQLLSENSHVDRLELKKVYRLDPDTNNILYLDMSQHNEQYVMASTNYTVKSVPGITFKPKKINRHAKLLRLFNEPVDLEPSFYMMPNVKDHNTILTLSMMSFDAYIEVGSNGQWYDLDSEWGINSTFGWEDKGLRGHVFGNADNSLLIIGFKGTSGSIFNTEPTGEQDKFNDNMLFSCCCAKVDRTWKGICECSDKTYSCDSQCLEKKLVSSELYYDYANRIYMSVNDKYPNATIWLTGHSLGGAIASLVGQTFGVPTVTFESPGDRLASRRLHMPQPPGASDLPIWHFGHTADPLFIGVCTGPMSGCYYAGYAMESRCHAGKVCIWDTVKDHGWRVNLATHRIGDVIENIIKKPSEFPLPSCEIQQDCDDCGLWVYNDPRD</sequence>
<dbReference type="PANTHER" id="PTHR47175">
    <property type="entry name" value="LIPASE ATG15-RELATED"/>
    <property type="match status" value="1"/>
</dbReference>
<keyword evidence="13" id="KW-0072">Autophagy</keyword>
<keyword evidence="7" id="KW-0812">Transmembrane</keyword>
<evidence type="ECO:0000256" key="16">
    <source>
        <dbReference type="ARBA" id="ARBA00023180"/>
    </source>
</evidence>
<evidence type="ECO:0000256" key="9">
    <source>
        <dbReference type="ARBA" id="ARBA00022801"/>
    </source>
</evidence>
<dbReference type="GO" id="GO:0004806">
    <property type="term" value="F:triacylglycerol lipase activity"/>
    <property type="evidence" value="ECO:0007669"/>
    <property type="project" value="UniProtKB-EC"/>
</dbReference>
<keyword evidence="15" id="KW-0472">Membrane</keyword>
<evidence type="ECO:0000256" key="7">
    <source>
        <dbReference type="ARBA" id="ARBA00022692"/>
    </source>
</evidence>
<dbReference type="GO" id="GO:0032585">
    <property type="term" value="C:multivesicular body membrane"/>
    <property type="evidence" value="ECO:0007669"/>
    <property type="project" value="UniProtKB-SubCell"/>
</dbReference>
<keyword evidence="11" id="KW-0735">Signal-anchor</keyword>
<comment type="catalytic activity">
    <reaction evidence="1">
        <text>a triacylglycerol + H2O = a diacylglycerol + a fatty acid + H(+)</text>
        <dbReference type="Rhea" id="RHEA:12044"/>
        <dbReference type="ChEBI" id="CHEBI:15377"/>
        <dbReference type="ChEBI" id="CHEBI:15378"/>
        <dbReference type="ChEBI" id="CHEBI:17855"/>
        <dbReference type="ChEBI" id="CHEBI:18035"/>
        <dbReference type="ChEBI" id="CHEBI:28868"/>
        <dbReference type="EC" id="3.1.1.3"/>
    </reaction>
</comment>
<dbReference type="PANTHER" id="PTHR47175:SF2">
    <property type="entry name" value="LIPASE ATG15-RELATED"/>
    <property type="match status" value="1"/>
</dbReference>
<evidence type="ECO:0000256" key="17">
    <source>
        <dbReference type="ARBA" id="ARBA00024663"/>
    </source>
</evidence>
<dbReference type="GO" id="GO:0034727">
    <property type="term" value="P:piecemeal microautophagy of the nucleus"/>
    <property type="evidence" value="ECO:0007669"/>
    <property type="project" value="TreeGrafter"/>
</dbReference>
<dbReference type="EMBL" id="PJQL01001307">
    <property type="protein sequence ID" value="RCH89334.1"/>
    <property type="molecule type" value="Genomic_DNA"/>
</dbReference>
<evidence type="ECO:0000256" key="8">
    <source>
        <dbReference type="ARBA" id="ARBA00022753"/>
    </source>
</evidence>
<feature type="domain" description="Fungal lipase-type" evidence="19">
    <location>
        <begin position="258"/>
        <end position="284"/>
    </location>
</feature>
<gene>
    <name evidence="20" type="primary">ATG15_3</name>
    <name evidence="20" type="ORF">CU097_010091</name>
</gene>
<dbReference type="GO" id="GO:0046461">
    <property type="term" value="P:neutral lipid catabolic process"/>
    <property type="evidence" value="ECO:0007669"/>
    <property type="project" value="TreeGrafter"/>
</dbReference>
<accession>A0A367JHB5</accession>
<proteinExistence type="inferred from homology"/>
<dbReference type="GO" id="GO:0034496">
    <property type="term" value="P:multivesicular body membrane disassembly"/>
    <property type="evidence" value="ECO:0007669"/>
    <property type="project" value="TreeGrafter"/>
</dbReference>
<dbReference type="Pfam" id="PF01764">
    <property type="entry name" value="Lipase_3"/>
    <property type="match status" value="1"/>
</dbReference>
<evidence type="ECO:0000256" key="10">
    <source>
        <dbReference type="ARBA" id="ARBA00022963"/>
    </source>
</evidence>
<dbReference type="InterPro" id="IPR050805">
    <property type="entry name" value="ATG15_Lipase"/>
</dbReference>
<evidence type="ECO:0000313" key="21">
    <source>
        <dbReference type="Proteomes" id="UP000252139"/>
    </source>
</evidence>
<organism evidence="20 21">
    <name type="scientific">Rhizopus azygosporus</name>
    <name type="common">Rhizopus microsporus var. azygosporus</name>
    <dbReference type="NCBI Taxonomy" id="86630"/>
    <lineage>
        <taxon>Eukaryota</taxon>
        <taxon>Fungi</taxon>
        <taxon>Fungi incertae sedis</taxon>
        <taxon>Mucoromycota</taxon>
        <taxon>Mucoromycotina</taxon>
        <taxon>Mucoromycetes</taxon>
        <taxon>Mucorales</taxon>
        <taxon>Mucorineae</taxon>
        <taxon>Rhizopodaceae</taxon>
        <taxon>Rhizopus</taxon>
    </lineage>
</organism>
<comment type="similarity">
    <text evidence="4">Belongs to the AB hydrolase superfamily. Lipase family.</text>
</comment>
<keyword evidence="21" id="KW-1185">Reference proteome</keyword>
<keyword evidence="12" id="KW-1133">Transmembrane helix</keyword>
<dbReference type="InterPro" id="IPR002921">
    <property type="entry name" value="Fungal_lipase-type"/>
</dbReference>
<evidence type="ECO:0000313" key="20">
    <source>
        <dbReference type="EMBL" id="RCH89334.1"/>
    </source>
</evidence>
<dbReference type="Proteomes" id="UP000252139">
    <property type="component" value="Unassembled WGS sequence"/>
</dbReference>